<evidence type="ECO:0000313" key="2">
    <source>
        <dbReference type="EMBL" id="ACQ82077.1"/>
    </source>
</evidence>
<dbReference type="AlphaFoldDB" id="C5C4F3"/>
<proteinExistence type="predicted"/>
<protein>
    <submittedName>
        <fullName evidence="2">Uncharacterized protein</fullName>
    </submittedName>
</protein>
<dbReference type="STRING" id="471853.Bcav_3835"/>
<name>C5C4F3_BEUC1</name>
<dbReference type="eggNOG" id="ENOG502ZHE0">
    <property type="taxonomic scope" value="Bacteria"/>
</dbReference>
<dbReference type="EMBL" id="CP001618">
    <property type="protein sequence ID" value="ACQ82077.1"/>
    <property type="molecule type" value="Genomic_DNA"/>
</dbReference>
<dbReference type="KEGG" id="bcv:Bcav_3835"/>
<dbReference type="HOGENOM" id="CLU_2271905_0_0_11"/>
<dbReference type="RefSeq" id="WP_015884314.1">
    <property type="nucleotide sequence ID" value="NC_012669.1"/>
</dbReference>
<accession>C5C4F3</accession>
<keyword evidence="3" id="KW-1185">Reference proteome</keyword>
<organism evidence="2 3">
    <name type="scientific">Beutenbergia cavernae (strain ATCC BAA-8 / DSM 12333 / CCUG 43141 / JCM 11478 / NBRC 16432 / NCIMB 13614 / HKI 0122)</name>
    <dbReference type="NCBI Taxonomy" id="471853"/>
    <lineage>
        <taxon>Bacteria</taxon>
        <taxon>Bacillati</taxon>
        <taxon>Actinomycetota</taxon>
        <taxon>Actinomycetes</taxon>
        <taxon>Micrococcales</taxon>
        <taxon>Beutenbergiaceae</taxon>
        <taxon>Beutenbergia</taxon>
    </lineage>
</organism>
<feature type="region of interest" description="Disordered" evidence="1">
    <location>
        <begin position="1"/>
        <end position="24"/>
    </location>
</feature>
<evidence type="ECO:0000256" key="1">
    <source>
        <dbReference type="SAM" id="MobiDB-lite"/>
    </source>
</evidence>
<reference evidence="2 3" key="1">
    <citation type="journal article" date="2009" name="Stand. Genomic Sci.">
        <title>Complete genome sequence of Beutenbergia cavernae type strain (HKI 0122).</title>
        <authorList>
            <person name="Land M."/>
            <person name="Pukall R."/>
            <person name="Abt B."/>
            <person name="Goker M."/>
            <person name="Rohde M."/>
            <person name="Glavina Del Rio T."/>
            <person name="Tice H."/>
            <person name="Copeland A."/>
            <person name="Cheng J.F."/>
            <person name="Lucas S."/>
            <person name="Chen F."/>
            <person name="Nolan M."/>
            <person name="Bruce D."/>
            <person name="Goodwin L."/>
            <person name="Pitluck S."/>
            <person name="Ivanova N."/>
            <person name="Mavromatis K."/>
            <person name="Ovchinnikova G."/>
            <person name="Pati A."/>
            <person name="Chen A."/>
            <person name="Palaniappan K."/>
            <person name="Hauser L."/>
            <person name="Chang Y.J."/>
            <person name="Jefferies C.C."/>
            <person name="Saunders E."/>
            <person name="Brettin T."/>
            <person name="Detter J.C."/>
            <person name="Han C."/>
            <person name="Chain P."/>
            <person name="Bristow J."/>
            <person name="Eisen J.A."/>
            <person name="Markowitz V."/>
            <person name="Hugenholtz P."/>
            <person name="Kyrpides N.C."/>
            <person name="Klenk H.P."/>
            <person name="Lapidus A."/>
        </authorList>
    </citation>
    <scope>NUCLEOTIDE SEQUENCE [LARGE SCALE GENOMIC DNA]</scope>
    <source>
        <strain evidence="3">ATCC BAA-8 / DSM 12333 / NBRC 16432</strain>
    </source>
</reference>
<sequence>MAFEEPAGEAGSSGAQPSGPPTFEAAMDALSADAVLWEGVGESLAWTSEVTAGLTLESKAFSFMGSDTAQSYEEARLLVQTILLQGSATTQDAAHTLRIVRETYEGADEAAKARLEGTWDWE</sequence>
<evidence type="ECO:0000313" key="3">
    <source>
        <dbReference type="Proteomes" id="UP000007962"/>
    </source>
</evidence>
<gene>
    <name evidence="2" type="ordered locus">Bcav_3835</name>
</gene>
<dbReference type="Proteomes" id="UP000007962">
    <property type="component" value="Chromosome"/>
</dbReference>